<evidence type="ECO:0000313" key="3">
    <source>
        <dbReference type="Proteomes" id="UP000887013"/>
    </source>
</evidence>
<accession>A0A8X6N9U6</accession>
<comment type="caution">
    <text evidence="2">The sequence shown here is derived from an EMBL/GenBank/DDBJ whole genome shotgun (WGS) entry which is preliminary data.</text>
</comment>
<dbReference type="PANTHER" id="PTHR38681">
    <property type="entry name" value="RETROVIRUS-RELATED POL POLYPROTEIN FROM TRANSPOSON 412-LIKE PROTEIN-RELATED"/>
    <property type="match status" value="1"/>
</dbReference>
<dbReference type="AlphaFoldDB" id="A0A8X6N9U6"/>
<dbReference type="EMBL" id="BMAW01007012">
    <property type="protein sequence ID" value="GFT01866.1"/>
    <property type="molecule type" value="Genomic_DNA"/>
</dbReference>
<feature type="region of interest" description="Disordered" evidence="1">
    <location>
        <begin position="96"/>
        <end position="141"/>
    </location>
</feature>
<dbReference type="PANTHER" id="PTHR38681:SF1">
    <property type="entry name" value="RETROVIRUS-RELATED POL POLYPROTEIN FROM TRANSPOSON 412-LIKE PROTEIN"/>
    <property type="match status" value="1"/>
</dbReference>
<evidence type="ECO:0000313" key="2">
    <source>
        <dbReference type="EMBL" id="GFT01866.1"/>
    </source>
</evidence>
<feature type="compositionally biased region" description="Basic residues" evidence="1">
    <location>
        <begin position="129"/>
        <end position="141"/>
    </location>
</feature>
<keyword evidence="3" id="KW-1185">Reference proteome</keyword>
<reference evidence="2" key="1">
    <citation type="submission" date="2020-08" db="EMBL/GenBank/DDBJ databases">
        <title>Multicomponent nature underlies the extraordinary mechanical properties of spider dragline silk.</title>
        <authorList>
            <person name="Kono N."/>
            <person name="Nakamura H."/>
            <person name="Mori M."/>
            <person name="Yoshida Y."/>
            <person name="Ohtoshi R."/>
            <person name="Malay A.D."/>
            <person name="Moran D.A.P."/>
            <person name="Tomita M."/>
            <person name="Numata K."/>
            <person name="Arakawa K."/>
        </authorList>
    </citation>
    <scope>NUCLEOTIDE SEQUENCE</scope>
</reference>
<gene>
    <name evidence="2" type="primary">AVEN_64592_1</name>
    <name evidence="2" type="ORF">NPIL_624961</name>
</gene>
<sequence>MDQEIFVSRLQKCMEELKPVPSSSVNKHQKIFVHKDLRSCCHVFVRIDRIKKALEPPYQGPYRVVERSEKIFTLSMKNKNVNISIGRLKPAYLLVTDKDNTPTPGKQTDGNSDYRDSHLPSDNQIISRCGRKIKQPVRSRD</sequence>
<proteinExistence type="predicted"/>
<organism evidence="2 3">
    <name type="scientific">Nephila pilipes</name>
    <name type="common">Giant wood spider</name>
    <name type="synonym">Nephila maculata</name>
    <dbReference type="NCBI Taxonomy" id="299642"/>
    <lineage>
        <taxon>Eukaryota</taxon>
        <taxon>Metazoa</taxon>
        <taxon>Ecdysozoa</taxon>
        <taxon>Arthropoda</taxon>
        <taxon>Chelicerata</taxon>
        <taxon>Arachnida</taxon>
        <taxon>Araneae</taxon>
        <taxon>Araneomorphae</taxon>
        <taxon>Entelegynae</taxon>
        <taxon>Araneoidea</taxon>
        <taxon>Nephilidae</taxon>
        <taxon>Nephila</taxon>
    </lineage>
</organism>
<dbReference type="Proteomes" id="UP000887013">
    <property type="component" value="Unassembled WGS sequence"/>
</dbReference>
<feature type="compositionally biased region" description="Polar residues" evidence="1">
    <location>
        <begin position="101"/>
        <end position="111"/>
    </location>
</feature>
<protein>
    <submittedName>
        <fullName evidence="2">Uncharacterized protein</fullName>
    </submittedName>
</protein>
<dbReference type="OrthoDB" id="775972at2759"/>
<name>A0A8X6N9U6_NEPPI</name>
<evidence type="ECO:0000256" key="1">
    <source>
        <dbReference type="SAM" id="MobiDB-lite"/>
    </source>
</evidence>